<reference evidence="3" key="1">
    <citation type="journal article" date="2019" name="Int. J. Syst. Evol. Microbiol.">
        <title>The Global Catalogue of Microorganisms (GCM) 10K type strain sequencing project: providing services to taxonomists for standard genome sequencing and annotation.</title>
        <authorList>
            <consortium name="The Broad Institute Genomics Platform"/>
            <consortium name="The Broad Institute Genome Sequencing Center for Infectious Disease"/>
            <person name="Wu L."/>
            <person name="Ma J."/>
        </authorList>
    </citation>
    <scope>NUCLEOTIDE SEQUENCE [LARGE SCALE GENOMIC DNA]</scope>
    <source>
        <strain evidence="3">CCUG 63682</strain>
    </source>
</reference>
<name>A0ABV9N3J7_9FLAO</name>
<dbReference type="InterPro" id="IPR000873">
    <property type="entry name" value="AMP-dep_synth/lig_dom"/>
</dbReference>
<evidence type="ECO:0000259" key="1">
    <source>
        <dbReference type="Pfam" id="PF00501"/>
    </source>
</evidence>
<gene>
    <name evidence="2" type="ORF">ACFO5O_06785</name>
</gene>
<evidence type="ECO:0000313" key="3">
    <source>
        <dbReference type="Proteomes" id="UP001595953"/>
    </source>
</evidence>
<keyword evidence="3" id="KW-1185">Reference proteome</keyword>
<dbReference type="InterPro" id="IPR042099">
    <property type="entry name" value="ANL_N_sf"/>
</dbReference>
<dbReference type="SUPFAM" id="SSF56801">
    <property type="entry name" value="Acetyl-CoA synthetase-like"/>
    <property type="match status" value="1"/>
</dbReference>
<dbReference type="RefSeq" id="WP_387962184.1">
    <property type="nucleotide sequence ID" value="NZ_JBHSGP010000012.1"/>
</dbReference>
<dbReference type="Gene3D" id="3.40.50.12780">
    <property type="entry name" value="N-terminal domain of ligase-like"/>
    <property type="match status" value="1"/>
</dbReference>
<dbReference type="Gene3D" id="3.30.300.30">
    <property type="match status" value="1"/>
</dbReference>
<comment type="caution">
    <text evidence="2">The sequence shown here is derived from an EMBL/GenBank/DDBJ whole genome shotgun (WGS) entry which is preliminary data.</text>
</comment>
<dbReference type="Pfam" id="PF00501">
    <property type="entry name" value="AMP-binding"/>
    <property type="match status" value="1"/>
</dbReference>
<dbReference type="EMBL" id="JBHSGP010000012">
    <property type="protein sequence ID" value="MFC4722019.1"/>
    <property type="molecule type" value="Genomic_DNA"/>
</dbReference>
<dbReference type="PANTHER" id="PTHR43201">
    <property type="entry name" value="ACYL-COA SYNTHETASE"/>
    <property type="match status" value="1"/>
</dbReference>
<dbReference type="Proteomes" id="UP001595953">
    <property type="component" value="Unassembled WGS sequence"/>
</dbReference>
<protein>
    <submittedName>
        <fullName evidence="2">AMP-binding protein</fullName>
    </submittedName>
</protein>
<sequence length="354" mass="40139">MIPTFDKIHLKFKLNNTNYSHEELKEVAYSLVKEGVYYEKTIGDFLLDWLDDKDYIVVNTSGSTGQPKVMHLHKQVMVNSAIATGNYLQLEPGQTALHCLPTNFIAGKMMLVRAMILGLEIDMVEPTSQPIFDYDKTYHFAAMLPMQLKSTLNYLHNVKIMIVGGSLVSPQLIEMTKGIQTKVFATYGMTETATHIALKPINHAKKSAFFKALPGVSLSQDDRDCLVIEAPSISDEKVITNDIVKLHSETEFEWLGRYDNVINSGGIKIFPEQIEEKLRGKIDQQFFVTSEPNDQLGEQLILILESDENTLRNDVFVGLKKFETPKAIYTVRKFEMTPTGKIKRTETLKLVNRK</sequence>
<feature type="domain" description="AMP-dependent synthetase/ligase" evidence="1">
    <location>
        <begin position="56"/>
        <end position="203"/>
    </location>
</feature>
<accession>A0ABV9N3J7</accession>
<dbReference type="PANTHER" id="PTHR43201:SF32">
    <property type="entry name" value="2-SUCCINYLBENZOATE--COA LIGASE, CHLOROPLASTIC_PEROXISOMAL"/>
    <property type="match status" value="1"/>
</dbReference>
<organism evidence="2 3">
    <name type="scientific">Geojedonia litorea</name>
    <dbReference type="NCBI Taxonomy" id="1268269"/>
    <lineage>
        <taxon>Bacteria</taxon>
        <taxon>Pseudomonadati</taxon>
        <taxon>Bacteroidota</taxon>
        <taxon>Flavobacteriia</taxon>
        <taxon>Flavobacteriales</taxon>
        <taxon>Flavobacteriaceae</taxon>
        <taxon>Geojedonia</taxon>
    </lineage>
</organism>
<evidence type="ECO:0000313" key="2">
    <source>
        <dbReference type="EMBL" id="MFC4722019.1"/>
    </source>
</evidence>
<proteinExistence type="predicted"/>
<dbReference type="InterPro" id="IPR045851">
    <property type="entry name" value="AMP-bd_C_sf"/>
</dbReference>